<dbReference type="SUPFAM" id="SSF52540">
    <property type="entry name" value="P-loop containing nucleoside triphosphate hydrolases"/>
    <property type="match status" value="1"/>
</dbReference>
<dbReference type="InterPro" id="IPR003439">
    <property type="entry name" value="ABC_transporter-like_ATP-bd"/>
</dbReference>
<dbReference type="PANTHER" id="PTHR43394">
    <property type="entry name" value="ATP-DEPENDENT PERMEASE MDL1, MITOCHONDRIAL"/>
    <property type="match status" value="1"/>
</dbReference>
<dbReference type="EMBL" id="JAVDYF010000001">
    <property type="protein sequence ID" value="MDR7355679.1"/>
    <property type="molecule type" value="Genomic_DNA"/>
</dbReference>
<evidence type="ECO:0000313" key="7">
    <source>
        <dbReference type="EMBL" id="MDR7355679.1"/>
    </source>
</evidence>
<feature type="transmembrane region" description="Helical" evidence="5">
    <location>
        <begin position="272"/>
        <end position="293"/>
    </location>
</feature>
<evidence type="ECO:0000313" key="8">
    <source>
        <dbReference type="Proteomes" id="UP001183619"/>
    </source>
</evidence>
<dbReference type="RefSeq" id="WP_277103694.1">
    <property type="nucleotide sequence ID" value="NZ_BAAAJS010000051.1"/>
</dbReference>
<evidence type="ECO:0000256" key="4">
    <source>
        <dbReference type="ARBA" id="ARBA00023136"/>
    </source>
</evidence>
<evidence type="ECO:0000256" key="2">
    <source>
        <dbReference type="ARBA" id="ARBA00022692"/>
    </source>
</evidence>
<feature type="transmembrane region" description="Helical" evidence="5">
    <location>
        <begin position="313"/>
        <end position="335"/>
    </location>
</feature>
<protein>
    <submittedName>
        <fullName evidence="7">ABC transport system ATP-binding protein</fullName>
    </submittedName>
</protein>
<proteinExistence type="predicted"/>
<accession>A0ABU2BCH4</accession>
<evidence type="ECO:0000256" key="1">
    <source>
        <dbReference type="ARBA" id="ARBA00004651"/>
    </source>
</evidence>
<feature type="domain" description="ABC transmembrane type-1" evidence="6">
    <location>
        <begin position="51"/>
        <end position="310"/>
    </location>
</feature>
<sequence>MLFNTPKRAKLWSWFAPATPPHNDTAVQPHRWRSPTALIRNLLFAYRSAVILQVIILGIGSAISATTPLVIGWIIDHAFGSTDPIVVVIPLLILLSILIFHIYSEGLSDGFSEVGVSRVTHNVRVYLTEKLLSSPRSEHSPGTILNTVDADADTAANIREIFNFPVMMFSYIVGTTISLASISWKVALIIPLGMIATAAVAAWSAKPIEKVSSRRREAEAKVAGLATDVAQGSRVLKGLGAVEPTRARFYAESEHALEWMRKDVQLSATLNFLRQLTPALFSVLIIGVGAYLTRSNEISAGQMLSITLLAPPALTWSGYALGTLSTTWAIAMAAAKRIIKIQPQQELDEHPSELIPIPAPGLHVWKPTAENYTLFQQLARHERALATPHVVSIFEGTLEDNINPLGDIDLTHLRASLDAAACDDIVKRFGGYGPNGELPSASIGEAGLNLSGGQRQRIALARAFARNPEILLLDEPTTGLDAVTLDKVVHNTAQLRKNRVTVVISGRQTWASAARQGGLK</sequence>
<dbReference type="InterPro" id="IPR011527">
    <property type="entry name" value="ABC1_TM_dom"/>
</dbReference>
<dbReference type="InterPro" id="IPR017871">
    <property type="entry name" value="ABC_transporter-like_CS"/>
</dbReference>
<keyword evidence="3 5" id="KW-1133">Transmembrane helix</keyword>
<dbReference type="InterPro" id="IPR039421">
    <property type="entry name" value="Type_1_exporter"/>
</dbReference>
<keyword evidence="2 5" id="KW-0812">Transmembrane</keyword>
<keyword evidence="4 5" id="KW-0472">Membrane</keyword>
<name>A0ABU2BCH4_9CORY</name>
<dbReference type="PROSITE" id="PS00211">
    <property type="entry name" value="ABC_TRANSPORTER_1"/>
    <property type="match status" value="1"/>
</dbReference>
<dbReference type="InterPro" id="IPR027417">
    <property type="entry name" value="P-loop_NTPase"/>
</dbReference>
<keyword evidence="7" id="KW-0067">ATP-binding</keyword>
<evidence type="ECO:0000259" key="6">
    <source>
        <dbReference type="PROSITE" id="PS50929"/>
    </source>
</evidence>
<dbReference type="CDD" id="cd07346">
    <property type="entry name" value="ABC_6TM_exporters"/>
    <property type="match status" value="1"/>
</dbReference>
<dbReference type="PANTHER" id="PTHR43394:SF1">
    <property type="entry name" value="ATP-BINDING CASSETTE SUB-FAMILY B MEMBER 10, MITOCHONDRIAL"/>
    <property type="match status" value="1"/>
</dbReference>
<dbReference type="Proteomes" id="UP001183619">
    <property type="component" value="Unassembled WGS sequence"/>
</dbReference>
<comment type="subcellular location">
    <subcellularLocation>
        <location evidence="1">Cell membrane</location>
        <topology evidence="1">Multi-pass membrane protein</topology>
    </subcellularLocation>
</comment>
<organism evidence="7 8">
    <name type="scientific">Corynebacterium felinum</name>
    <dbReference type="NCBI Taxonomy" id="131318"/>
    <lineage>
        <taxon>Bacteria</taxon>
        <taxon>Bacillati</taxon>
        <taxon>Actinomycetota</taxon>
        <taxon>Actinomycetes</taxon>
        <taxon>Mycobacteriales</taxon>
        <taxon>Corynebacteriaceae</taxon>
        <taxon>Corynebacterium</taxon>
    </lineage>
</organism>
<reference evidence="7 8" key="1">
    <citation type="submission" date="2023-07" db="EMBL/GenBank/DDBJ databases">
        <title>Sequencing the genomes of 1000 actinobacteria strains.</title>
        <authorList>
            <person name="Klenk H.-P."/>
        </authorList>
    </citation>
    <scope>NUCLEOTIDE SEQUENCE [LARGE SCALE GENOMIC DNA]</scope>
    <source>
        <strain evidence="7 8">DSM 44508</strain>
    </source>
</reference>
<dbReference type="SUPFAM" id="SSF90123">
    <property type="entry name" value="ABC transporter transmembrane region"/>
    <property type="match status" value="1"/>
</dbReference>
<feature type="transmembrane region" description="Helical" evidence="5">
    <location>
        <begin position="161"/>
        <end position="180"/>
    </location>
</feature>
<dbReference type="PROSITE" id="PS50929">
    <property type="entry name" value="ABC_TM1F"/>
    <property type="match status" value="1"/>
</dbReference>
<keyword evidence="8" id="KW-1185">Reference proteome</keyword>
<keyword evidence="7" id="KW-0547">Nucleotide-binding</keyword>
<evidence type="ECO:0000256" key="3">
    <source>
        <dbReference type="ARBA" id="ARBA00022989"/>
    </source>
</evidence>
<evidence type="ECO:0000256" key="5">
    <source>
        <dbReference type="SAM" id="Phobius"/>
    </source>
</evidence>
<dbReference type="InterPro" id="IPR036640">
    <property type="entry name" value="ABC1_TM_sf"/>
</dbReference>
<gene>
    <name evidence="7" type="ORF">J2S37_002217</name>
</gene>
<dbReference type="Pfam" id="PF00664">
    <property type="entry name" value="ABC_membrane"/>
    <property type="match status" value="1"/>
</dbReference>
<comment type="caution">
    <text evidence="7">The sequence shown here is derived from an EMBL/GenBank/DDBJ whole genome shotgun (WGS) entry which is preliminary data.</text>
</comment>
<feature type="transmembrane region" description="Helical" evidence="5">
    <location>
        <begin position="186"/>
        <end position="205"/>
    </location>
</feature>
<dbReference type="Gene3D" id="1.20.1560.10">
    <property type="entry name" value="ABC transporter type 1, transmembrane domain"/>
    <property type="match status" value="1"/>
</dbReference>
<feature type="transmembrane region" description="Helical" evidence="5">
    <location>
        <begin position="85"/>
        <end position="103"/>
    </location>
</feature>
<dbReference type="Gene3D" id="3.40.50.300">
    <property type="entry name" value="P-loop containing nucleotide triphosphate hydrolases"/>
    <property type="match status" value="1"/>
</dbReference>
<dbReference type="Pfam" id="PF00005">
    <property type="entry name" value="ABC_tran"/>
    <property type="match status" value="1"/>
</dbReference>
<feature type="transmembrane region" description="Helical" evidence="5">
    <location>
        <begin position="50"/>
        <end position="73"/>
    </location>
</feature>
<dbReference type="GO" id="GO:0005524">
    <property type="term" value="F:ATP binding"/>
    <property type="evidence" value="ECO:0007669"/>
    <property type="project" value="UniProtKB-KW"/>
</dbReference>